<dbReference type="PANTHER" id="PTHR14003:SF19">
    <property type="entry name" value="YY2 TRANSCRIPTION FACTOR"/>
    <property type="match status" value="1"/>
</dbReference>
<dbReference type="SUPFAM" id="SSF57667">
    <property type="entry name" value="beta-beta-alpha zinc fingers"/>
    <property type="match status" value="1"/>
</dbReference>
<dbReference type="InterPro" id="IPR036236">
    <property type="entry name" value="Znf_C2H2_sf"/>
</dbReference>
<comment type="caution">
    <text evidence="9">The sequence shown here is derived from an EMBL/GenBank/DDBJ whole genome shotgun (WGS) entry which is preliminary data.</text>
</comment>
<evidence type="ECO:0000256" key="5">
    <source>
        <dbReference type="ARBA" id="ARBA00023015"/>
    </source>
</evidence>
<keyword evidence="10" id="KW-1185">Reference proteome</keyword>
<evidence type="ECO:0000256" key="6">
    <source>
        <dbReference type="ARBA" id="ARBA00023163"/>
    </source>
</evidence>
<dbReference type="SMART" id="SM00355">
    <property type="entry name" value="ZnF_C2H2"/>
    <property type="match status" value="2"/>
</dbReference>
<protein>
    <recommendedName>
        <fullName evidence="8">C2H2-type domain-containing protein</fullName>
    </recommendedName>
</protein>
<keyword evidence="5" id="KW-0805">Transcription regulation</keyword>
<dbReference type="GO" id="GO:0031519">
    <property type="term" value="C:PcG protein complex"/>
    <property type="evidence" value="ECO:0007669"/>
    <property type="project" value="TreeGrafter"/>
</dbReference>
<evidence type="ECO:0000259" key="8">
    <source>
        <dbReference type="PROSITE" id="PS50157"/>
    </source>
</evidence>
<dbReference type="FunFam" id="3.30.160.60:FF:000032">
    <property type="entry name" value="Krueppel-like factor 4"/>
    <property type="match status" value="1"/>
</dbReference>
<dbReference type="STRING" id="61395.A0A1Y1WAG0"/>
<dbReference type="AlphaFoldDB" id="A0A1Y1WAG0"/>
<dbReference type="PANTHER" id="PTHR14003">
    <property type="entry name" value="TRANSCRIPTIONAL REPRESSOR PROTEIN YY"/>
    <property type="match status" value="1"/>
</dbReference>
<dbReference type="GO" id="GO:0000981">
    <property type="term" value="F:DNA-binding transcription factor activity, RNA polymerase II-specific"/>
    <property type="evidence" value="ECO:0007669"/>
    <property type="project" value="TreeGrafter"/>
</dbReference>
<accession>A0A1Y1WAG0</accession>
<dbReference type="EMBL" id="MCFD01000005">
    <property type="protein sequence ID" value="ORX70529.1"/>
    <property type="molecule type" value="Genomic_DNA"/>
</dbReference>
<dbReference type="GO" id="GO:0000978">
    <property type="term" value="F:RNA polymerase II cis-regulatory region sequence-specific DNA binding"/>
    <property type="evidence" value="ECO:0007669"/>
    <property type="project" value="TreeGrafter"/>
</dbReference>
<dbReference type="GO" id="GO:0005667">
    <property type="term" value="C:transcription regulator complex"/>
    <property type="evidence" value="ECO:0007669"/>
    <property type="project" value="TreeGrafter"/>
</dbReference>
<evidence type="ECO:0000256" key="2">
    <source>
        <dbReference type="ARBA" id="ARBA00022737"/>
    </source>
</evidence>
<dbReference type="Proteomes" id="UP000193922">
    <property type="component" value="Unassembled WGS sequence"/>
</dbReference>
<keyword evidence="4" id="KW-0862">Zinc</keyword>
<name>A0A1Y1WAG0_9FUNG</name>
<dbReference type="RefSeq" id="XP_040744108.1">
    <property type="nucleotide sequence ID" value="XM_040884293.1"/>
</dbReference>
<dbReference type="GeneID" id="63800941"/>
<evidence type="ECO:0000256" key="4">
    <source>
        <dbReference type="ARBA" id="ARBA00022833"/>
    </source>
</evidence>
<dbReference type="GO" id="GO:0008270">
    <property type="term" value="F:zinc ion binding"/>
    <property type="evidence" value="ECO:0007669"/>
    <property type="project" value="UniProtKB-KW"/>
</dbReference>
<dbReference type="PROSITE" id="PS50157">
    <property type="entry name" value="ZINC_FINGER_C2H2_2"/>
    <property type="match status" value="2"/>
</dbReference>
<feature type="domain" description="C2H2-type" evidence="8">
    <location>
        <begin position="1"/>
        <end position="25"/>
    </location>
</feature>
<evidence type="ECO:0000256" key="3">
    <source>
        <dbReference type="ARBA" id="ARBA00022771"/>
    </source>
</evidence>
<keyword evidence="2" id="KW-0677">Repeat</keyword>
<feature type="non-terminal residue" evidence="9">
    <location>
        <position position="52"/>
    </location>
</feature>
<keyword evidence="3 7" id="KW-0863">Zinc-finger</keyword>
<evidence type="ECO:0000256" key="1">
    <source>
        <dbReference type="ARBA" id="ARBA00022723"/>
    </source>
</evidence>
<reference evidence="9 10" key="1">
    <citation type="submission" date="2016-07" db="EMBL/GenBank/DDBJ databases">
        <title>Pervasive Adenine N6-methylation of Active Genes in Fungi.</title>
        <authorList>
            <consortium name="DOE Joint Genome Institute"/>
            <person name="Mondo S.J."/>
            <person name="Dannebaum R.O."/>
            <person name="Kuo R.C."/>
            <person name="Labutti K."/>
            <person name="Haridas S."/>
            <person name="Kuo A."/>
            <person name="Salamov A."/>
            <person name="Ahrendt S.R."/>
            <person name="Lipzen A."/>
            <person name="Sullivan W."/>
            <person name="Andreopoulos W.B."/>
            <person name="Clum A."/>
            <person name="Lindquist E."/>
            <person name="Daum C."/>
            <person name="Ramamoorthy G.K."/>
            <person name="Gryganskyi A."/>
            <person name="Culley D."/>
            <person name="Magnuson J.K."/>
            <person name="James T.Y."/>
            <person name="O'Malley M.A."/>
            <person name="Stajich J.E."/>
            <person name="Spatafora J.W."/>
            <person name="Visel A."/>
            <person name="Grigoriev I.V."/>
        </authorList>
    </citation>
    <scope>NUCLEOTIDE SEQUENCE [LARGE SCALE GENOMIC DNA]</scope>
    <source>
        <strain evidence="9 10">ATCC 12442</strain>
    </source>
</reference>
<evidence type="ECO:0000313" key="9">
    <source>
        <dbReference type="EMBL" id="ORX70529.1"/>
    </source>
</evidence>
<evidence type="ECO:0000313" key="10">
    <source>
        <dbReference type="Proteomes" id="UP000193922"/>
    </source>
</evidence>
<sequence>DGCGKAFTTSGHLARHQRIHTGEKNFSCLFPGCTSRFSRQDNMMQHYRTHLS</sequence>
<dbReference type="GO" id="GO:0000785">
    <property type="term" value="C:chromatin"/>
    <property type="evidence" value="ECO:0007669"/>
    <property type="project" value="TreeGrafter"/>
</dbReference>
<dbReference type="Pfam" id="PF00096">
    <property type="entry name" value="zf-C2H2"/>
    <property type="match status" value="2"/>
</dbReference>
<feature type="domain" description="C2H2-type" evidence="8">
    <location>
        <begin position="26"/>
        <end position="52"/>
    </location>
</feature>
<keyword evidence="6" id="KW-0804">Transcription</keyword>
<dbReference type="InterPro" id="IPR013087">
    <property type="entry name" value="Znf_C2H2_type"/>
</dbReference>
<organism evidence="9 10">
    <name type="scientific">Linderina pennispora</name>
    <dbReference type="NCBI Taxonomy" id="61395"/>
    <lineage>
        <taxon>Eukaryota</taxon>
        <taxon>Fungi</taxon>
        <taxon>Fungi incertae sedis</taxon>
        <taxon>Zoopagomycota</taxon>
        <taxon>Kickxellomycotina</taxon>
        <taxon>Kickxellomycetes</taxon>
        <taxon>Kickxellales</taxon>
        <taxon>Kickxellaceae</taxon>
        <taxon>Linderina</taxon>
    </lineage>
</organism>
<keyword evidence="1" id="KW-0479">Metal-binding</keyword>
<evidence type="ECO:0000256" key="7">
    <source>
        <dbReference type="PROSITE-ProRule" id="PRU00042"/>
    </source>
</evidence>
<feature type="non-terminal residue" evidence="9">
    <location>
        <position position="1"/>
    </location>
</feature>
<dbReference type="OrthoDB" id="6365676at2759"/>
<dbReference type="PROSITE" id="PS00028">
    <property type="entry name" value="ZINC_FINGER_C2H2_1"/>
    <property type="match status" value="1"/>
</dbReference>
<gene>
    <name evidence="9" type="ORF">DL89DRAFT_215651</name>
</gene>
<proteinExistence type="predicted"/>
<dbReference type="Gene3D" id="3.30.160.60">
    <property type="entry name" value="Classic Zinc Finger"/>
    <property type="match status" value="2"/>
</dbReference>